<keyword evidence="1" id="KW-1133">Transmembrane helix</keyword>
<proteinExistence type="predicted"/>
<evidence type="ECO:0000313" key="3">
    <source>
        <dbReference type="EMBL" id="TWI01687.1"/>
    </source>
</evidence>
<reference evidence="3 4" key="1">
    <citation type="journal article" date="2015" name="Stand. Genomic Sci.">
        <title>Genomic Encyclopedia of Bacterial and Archaeal Type Strains, Phase III: the genomes of soil and plant-associated and newly described type strains.</title>
        <authorList>
            <person name="Whitman W.B."/>
            <person name="Woyke T."/>
            <person name="Klenk H.P."/>
            <person name="Zhou Y."/>
            <person name="Lilburn T.G."/>
            <person name="Beck B.J."/>
            <person name="De Vos P."/>
            <person name="Vandamme P."/>
            <person name="Eisen J.A."/>
            <person name="Garrity G."/>
            <person name="Hugenholtz P."/>
            <person name="Kyrpides N.C."/>
        </authorList>
    </citation>
    <scope>NUCLEOTIDE SEQUENCE [LARGE SCALE GENOMIC DNA]</scope>
    <source>
        <strain evidence="3 4">CGMCC 1.10821</strain>
    </source>
</reference>
<accession>A0A562L227</accession>
<evidence type="ECO:0000259" key="2">
    <source>
        <dbReference type="Pfam" id="PF03703"/>
    </source>
</evidence>
<dbReference type="Proteomes" id="UP000315167">
    <property type="component" value="Unassembled WGS sequence"/>
</dbReference>
<evidence type="ECO:0000256" key="1">
    <source>
        <dbReference type="SAM" id="Phobius"/>
    </source>
</evidence>
<feature type="transmembrane region" description="Helical" evidence="1">
    <location>
        <begin position="30"/>
        <end position="54"/>
    </location>
</feature>
<protein>
    <recommendedName>
        <fullName evidence="2">YdbS-like PH domain-containing protein</fullName>
    </recommendedName>
</protein>
<keyword evidence="1" id="KW-0472">Membrane</keyword>
<keyword evidence="4" id="KW-1185">Reference proteome</keyword>
<organism evidence="3 4">
    <name type="scientific">Luteimonas cucumeris</name>
    <dbReference type="NCBI Taxonomy" id="985012"/>
    <lineage>
        <taxon>Bacteria</taxon>
        <taxon>Pseudomonadati</taxon>
        <taxon>Pseudomonadota</taxon>
        <taxon>Gammaproteobacteria</taxon>
        <taxon>Lysobacterales</taxon>
        <taxon>Lysobacteraceae</taxon>
        <taxon>Luteimonas</taxon>
    </lineage>
</organism>
<dbReference type="PANTHER" id="PTHR34473">
    <property type="entry name" value="UPF0699 TRANSMEMBRANE PROTEIN YDBS"/>
    <property type="match status" value="1"/>
</dbReference>
<dbReference type="EMBL" id="VLKN01000005">
    <property type="protein sequence ID" value="TWI01687.1"/>
    <property type="molecule type" value="Genomic_DNA"/>
</dbReference>
<keyword evidence="1" id="KW-0812">Transmembrane</keyword>
<dbReference type="PANTHER" id="PTHR34473:SF3">
    <property type="entry name" value="TRANSMEMBRANE PROTEIN-RELATED"/>
    <property type="match status" value="1"/>
</dbReference>
<evidence type="ECO:0000313" key="4">
    <source>
        <dbReference type="Proteomes" id="UP000315167"/>
    </source>
</evidence>
<feature type="domain" description="YdbS-like PH" evidence="2">
    <location>
        <begin position="82"/>
        <end position="161"/>
    </location>
</feature>
<dbReference type="AlphaFoldDB" id="A0A562L227"/>
<gene>
    <name evidence="3" type="ORF">IP90_02246</name>
</gene>
<dbReference type="Pfam" id="PF03703">
    <property type="entry name" value="bPH_2"/>
    <property type="match status" value="1"/>
</dbReference>
<comment type="caution">
    <text evidence="3">The sequence shown here is derived from an EMBL/GenBank/DDBJ whole genome shotgun (WGS) entry which is preliminary data.</text>
</comment>
<dbReference type="RefSeq" id="WP_144899744.1">
    <property type="nucleotide sequence ID" value="NZ_VLKN01000005.1"/>
</dbReference>
<dbReference type="OrthoDB" id="1750577at2"/>
<sequence>MSDATPDPAPAIAAGDPGWQPMPPRALTMFVLVNVAGSIVAALAMLVPIGLLIPSKSWELAAACIALLGLPLFGWWLARKQYRHTRWKLDADGFALRRGNLWRSETRVPASRVQHLDLKHGPLERRYRLATLVIHTAGTRNSAVSVTGLDEADAERLRDRLALLQTDDDDDTDA</sequence>
<name>A0A562L227_9GAMM</name>
<dbReference type="InterPro" id="IPR005182">
    <property type="entry name" value="YdbS-like_PH"/>
</dbReference>
<feature type="transmembrane region" description="Helical" evidence="1">
    <location>
        <begin position="60"/>
        <end position="78"/>
    </location>
</feature>